<dbReference type="Gene3D" id="3.40.630.30">
    <property type="match status" value="1"/>
</dbReference>
<dbReference type="PANTHER" id="PTHR43877">
    <property type="entry name" value="AMINOALKYLPHOSPHONATE N-ACETYLTRANSFERASE-RELATED-RELATED"/>
    <property type="match status" value="1"/>
</dbReference>
<name>A0A7X0F9E6_9HYPH</name>
<dbReference type="PRINTS" id="PR01754">
    <property type="entry name" value="SACTRNSFRASE"/>
</dbReference>
<organism evidence="4 5">
    <name type="scientific">Aminobacter aganoensis</name>
    <dbReference type="NCBI Taxonomy" id="83264"/>
    <lineage>
        <taxon>Bacteria</taxon>
        <taxon>Pseudomonadati</taxon>
        <taxon>Pseudomonadota</taxon>
        <taxon>Alphaproteobacteria</taxon>
        <taxon>Hyphomicrobiales</taxon>
        <taxon>Phyllobacteriaceae</taxon>
        <taxon>Aminobacter</taxon>
    </lineage>
</organism>
<keyword evidence="1 4" id="KW-0808">Transferase</keyword>
<proteinExistence type="predicted"/>
<dbReference type="RefSeq" id="WP_184699940.1">
    <property type="nucleotide sequence ID" value="NZ_BAABEG010000001.1"/>
</dbReference>
<dbReference type="AlphaFoldDB" id="A0A7X0F9E6"/>
<dbReference type="EC" id="2.3.-.-" evidence="4"/>
<dbReference type="GO" id="GO:0016747">
    <property type="term" value="F:acyltransferase activity, transferring groups other than amino-acyl groups"/>
    <property type="evidence" value="ECO:0007669"/>
    <property type="project" value="InterPro"/>
</dbReference>
<dbReference type="Pfam" id="PF00583">
    <property type="entry name" value="Acetyltransf_1"/>
    <property type="match status" value="1"/>
</dbReference>
<evidence type="ECO:0000256" key="1">
    <source>
        <dbReference type="ARBA" id="ARBA00022679"/>
    </source>
</evidence>
<dbReference type="InterPro" id="IPR008125">
    <property type="entry name" value="Streptothricin_AcTrfase"/>
</dbReference>
<dbReference type="EMBL" id="JACHOU010000007">
    <property type="protein sequence ID" value="MBB6355384.1"/>
    <property type="molecule type" value="Genomic_DNA"/>
</dbReference>
<dbReference type="Proteomes" id="UP000536262">
    <property type="component" value="Unassembled WGS sequence"/>
</dbReference>
<evidence type="ECO:0000313" key="5">
    <source>
        <dbReference type="Proteomes" id="UP000536262"/>
    </source>
</evidence>
<comment type="caution">
    <text evidence="4">The sequence shown here is derived from an EMBL/GenBank/DDBJ whole genome shotgun (WGS) entry which is preliminary data.</text>
</comment>
<dbReference type="InterPro" id="IPR050832">
    <property type="entry name" value="Bact_Acetyltransf"/>
</dbReference>
<dbReference type="PROSITE" id="PS51186">
    <property type="entry name" value="GNAT"/>
    <property type="match status" value="1"/>
</dbReference>
<evidence type="ECO:0000259" key="3">
    <source>
        <dbReference type="PROSITE" id="PS51186"/>
    </source>
</evidence>
<evidence type="ECO:0000256" key="2">
    <source>
        <dbReference type="ARBA" id="ARBA00023315"/>
    </source>
</evidence>
<feature type="domain" description="N-acetyltransferase" evidence="3">
    <location>
        <begin position="29"/>
        <end position="176"/>
    </location>
</feature>
<dbReference type="CDD" id="cd04301">
    <property type="entry name" value="NAT_SF"/>
    <property type="match status" value="1"/>
</dbReference>
<dbReference type="PANTHER" id="PTHR43877:SF2">
    <property type="entry name" value="AMINOALKYLPHOSPHONATE N-ACETYLTRANSFERASE-RELATED"/>
    <property type="match status" value="1"/>
</dbReference>
<evidence type="ECO:0000313" key="4">
    <source>
        <dbReference type="EMBL" id="MBB6355384.1"/>
    </source>
</evidence>
<protein>
    <submittedName>
        <fullName evidence="4">Streptothricin acetyltransferase</fullName>
        <ecNumber evidence="4">2.3.-.-</ecNumber>
    </submittedName>
</protein>
<accession>A0A7X0F9E6</accession>
<dbReference type="InterPro" id="IPR016181">
    <property type="entry name" value="Acyl_CoA_acyltransferase"/>
</dbReference>
<gene>
    <name evidence="4" type="ORF">GGR00_003186</name>
</gene>
<sequence length="187" mass="20351">MSASDHKIRIVPGSPELLRQLEERDYSFQVAPPLASADAVQAHEPSEQPYGFDARSISGLLSGADGAVFVALLDGMAVGFIAVQKSWNRLATVADLAVDRSARRRKVGRRLMDAAVAWVRDKQLLSIRLETQGNNLPACRFYAAYGFQLGGIDRLLYLATEGNDAAPALFWYLFLDQPGARTGQGSP</sequence>
<reference evidence="4 5" key="1">
    <citation type="submission" date="2020-08" db="EMBL/GenBank/DDBJ databases">
        <title>Genomic Encyclopedia of Type Strains, Phase IV (KMG-IV): sequencing the most valuable type-strain genomes for metagenomic binning, comparative biology and taxonomic classification.</title>
        <authorList>
            <person name="Goeker M."/>
        </authorList>
    </citation>
    <scope>NUCLEOTIDE SEQUENCE [LARGE SCALE GENOMIC DNA]</scope>
    <source>
        <strain evidence="4 5">DSM 7051</strain>
    </source>
</reference>
<dbReference type="InterPro" id="IPR000182">
    <property type="entry name" value="GNAT_dom"/>
</dbReference>
<keyword evidence="5" id="KW-1185">Reference proteome</keyword>
<dbReference type="SUPFAM" id="SSF55729">
    <property type="entry name" value="Acyl-CoA N-acyltransferases (Nat)"/>
    <property type="match status" value="1"/>
</dbReference>
<keyword evidence="2 4" id="KW-0012">Acyltransferase</keyword>